<dbReference type="RefSeq" id="WP_252766460.1">
    <property type="nucleotide sequence ID" value="NZ_CP097117.1"/>
</dbReference>
<feature type="domain" description="WxL" evidence="3">
    <location>
        <begin position="59"/>
        <end position="223"/>
    </location>
</feature>
<dbReference type="EMBL" id="CP097119">
    <property type="protein sequence ID" value="USS88943.1"/>
    <property type="molecule type" value="Genomic_DNA"/>
</dbReference>
<evidence type="ECO:0000256" key="2">
    <source>
        <dbReference type="SAM" id="SignalP"/>
    </source>
</evidence>
<organism evidence="4 5">
    <name type="scientific">Fructilactobacillus cliffordii</name>
    <dbReference type="NCBI Taxonomy" id="2940299"/>
    <lineage>
        <taxon>Bacteria</taxon>
        <taxon>Bacillati</taxon>
        <taxon>Bacillota</taxon>
        <taxon>Bacilli</taxon>
        <taxon>Lactobacillales</taxon>
        <taxon>Lactobacillaceae</taxon>
        <taxon>Fructilactobacillus</taxon>
    </lineage>
</organism>
<name>A0A9Q9E2U7_9LACO</name>
<keyword evidence="5" id="KW-1185">Reference proteome</keyword>
<feature type="region of interest" description="Disordered" evidence="1">
    <location>
        <begin position="79"/>
        <end position="107"/>
    </location>
</feature>
<protein>
    <submittedName>
        <fullName evidence="4">WxL domain-containing protein</fullName>
    </submittedName>
</protein>
<dbReference type="Proteomes" id="UP001055911">
    <property type="component" value="Chromosome"/>
</dbReference>
<evidence type="ECO:0000256" key="1">
    <source>
        <dbReference type="SAM" id="MobiDB-lite"/>
    </source>
</evidence>
<dbReference type="AlphaFoldDB" id="A0A9Q9E2U7"/>
<evidence type="ECO:0000259" key="3">
    <source>
        <dbReference type="Pfam" id="PF13731"/>
    </source>
</evidence>
<feature type="chain" id="PRO_5040212279" evidence="2">
    <location>
        <begin position="30"/>
        <end position="231"/>
    </location>
</feature>
<gene>
    <name evidence="4" type="ORF">M3M40_05510</name>
</gene>
<dbReference type="Pfam" id="PF13731">
    <property type="entry name" value="WxL"/>
    <property type="match status" value="1"/>
</dbReference>
<feature type="region of interest" description="Disordered" evidence="1">
    <location>
        <begin position="33"/>
        <end position="52"/>
    </location>
</feature>
<feature type="compositionally biased region" description="Polar residues" evidence="1">
    <location>
        <begin position="33"/>
        <end position="44"/>
    </location>
</feature>
<sequence>MKKNKLIIGGVASFAAVLGLAVAAPAVHAETFSNNDLPQNTSTTKDAKTGDVSATSNAHIDIQSGYLTLNSVPDLNFAPTSQSSNNQVQGLLNNNTGNRQSQISITDSRTAEGKAQNGWQLSAALGQFRGLNGAATDNPGAWAINLNNTGYTNSQNSRVNVTPNARLSAGGNGTNIASANNNEGIGNTTIDYSKQGKNVASLTVPANTKEGSYDAPITWTLTAGTPNNPTA</sequence>
<proteinExistence type="predicted"/>
<keyword evidence="2" id="KW-0732">Signal</keyword>
<evidence type="ECO:0000313" key="4">
    <source>
        <dbReference type="EMBL" id="USS88943.1"/>
    </source>
</evidence>
<evidence type="ECO:0000313" key="5">
    <source>
        <dbReference type="Proteomes" id="UP001055911"/>
    </source>
</evidence>
<dbReference type="InterPro" id="IPR027994">
    <property type="entry name" value="WxL_dom"/>
</dbReference>
<feature type="signal peptide" evidence="2">
    <location>
        <begin position="1"/>
        <end position="29"/>
    </location>
</feature>
<reference evidence="4" key="1">
    <citation type="submission" date="2022-05" db="EMBL/GenBank/DDBJ databases">
        <authorList>
            <person name="Oliphant S.A."/>
            <person name="Watson-Haigh N.S."/>
            <person name="Sumby K.M."/>
            <person name="Gardner J.M."/>
            <person name="Jiranek V."/>
        </authorList>
    </citation>
    <scope>NUCLEOTIDE SEQUENCE</scope>
    <source>
        <strain evidence="4">KI4_B1</strain>
    </source>
</reference>
<accession>A0A9Q9E2U7</accession>